<dbReference type="AlphaFoldDB" id="A0A1V2HZS8"/>
<gene>
    <name evidence="2" type="ORF">BL253_35680</name>
</gene>
<dbReference type="InterPro" id="IPR025877">
    <property type="entry name" value="MobA-like_NTP_Trfase"/>
</dbReference>
<dbReference type="PANTHER" id="PTHR43777:SF1">
    <property type="entry name" value="MOLYBDENUM COFACTOR CYTIDYLYLTRANSFERASE"/>
    <property type="match status" value="1"/>
</dbReference>
<feature type="domain" description="MobA-like NTP transferase" evidence="1">
    <location>
        <begin position="5"/>
        <end position="202"/>
    </location>
</feature>
<proteinExistence type="predicted"/>
<dbReference type="SUPFAM" id="SSF53448">
    <property type="entry name" value="Nucleotide-diphospho-sugar transferases"/>
    <property type="match status" value="1"/>
</dbReference>
<sequence>MRVAGLLLAAGAGRRLGTPKGLLTVDGEPLVVRGVRLLAAGGCSPLAVTVGAAAEEVAAAVGGVGGVGAERPAGSFPEGTVPTRVIRVADWAEGMGASLRAGLAALTADAVAGVAGVVVALVDQPLVSPALIRRLIDAAHTDPDGPDGRPQPAAAPQPAALVASYAGQPRTPVLLRREVWPDVARLARGDVGARAWLRANPDRVLQVPCDDVGSPDDIDTPADLIRLKDARRLQPGPDL</sequence>
<dbReference type="EMBL" id="MOMC01000108">
    <property type="protein sequence ID" value="ONH22439.1"/>
    <property type="molecule type" value="Genomic_DNA"/>
</dbReference>
<dbReference type="Pfam" id="PF12804">
    <property type="entry name" value="NTP_transf_3"/>
    <property type="match status" value="1"/>
</dbReference>
<organism evidence="2 3">
    <name type="scientific">Pseudofrankia asymbiotica</name>
    <dbReference type="NCBI Taxonomy" id="1834516"/>
    <lineage>
        <taxon>Bacteria</taxon>
        <taxon>Bacillati</taxon>
        <taxon>Actinomycetota</taxon>
        <taxon>Actinomycetes</taxon>
        <taxon>Frankiales</taxon>
        <taxon>Frankiaceae</taxon>
        <taxon>Pseudofrankia</taxon>
    </lineage>
</organism>
<dbReference type="Gene3D" id="3.90.550.10">
    <property type="entry name" value="Spore Coat Polysaccharide Biosynthesis Protein SpsA, Chain A"/>
    <property type="match status" value="1"/>
</dbReference>
<evidence type="ECO:0000313" key="2">
    <source>
        <dbReference type="EMBL" id="ONH22439.1"/>
    </source>
</evidence>
<evidence type="ECO:0000259" key="1">
    <source>
        <dbReference type="Pfam" id="PF12804"/>
    </source>
</evidence>
<comment type="caution">
    <text evidence="2">The sequence shown here is derived from an EMBL/GenBank/DDBJ whole genome shotgun (WGS) entry which is preliminary data.</text>
</comment>
<dbReference type="PANTHER" id="PTHR43777">
    <property type="entry name" value="MOLYBDENUM COFACTOR CYTIDYLYLTRANSFERASE"/>
    <property type="match status" value="1"/>
</dbReference>
<keyword evidence="3" id="KW-1185">Reference proteome</keyword>
<name>A0A1V2HZS8_9ACTN</name>
<dbReference type="Proteomes" id="UP000188929">
    <property type="component" value="Unassembled WGS sequence"/>
</dbReference>
<dbReference type="RefSeq" id="WP_076822426.1">
    <property type="nucleotide sequence ID" value="NZ_MOMC01000108.1"/>
</dbReference>
<dbReference type="OrthoDB" id="4427994at2"/>
<reference evidence="3" key="1">
    <citation type="submission" date="2016-10" db="EMBL/GenBank/DDBJ databases">
        <title>Frankia sp. NRRL B-16386 Genome sequencing.</title>
        <authorList>
            <person name="Ghodhbane-Gtari F."/>
            <person name="Swanson E."/>
            <person name="Gueddou A."/>
            <person name="Hezbri K."/>
            <person name="Ktari K."/>
            <person name="Nouioui I."/>
            <person name="Morris K."/>
            <person name="Simpson S."/>
            <person name="Abebe-Akele F."/>
            <person name="Thomas K."/>
            <person name="Gtari M."/>
            <person name="Tisa L.S."/>
        </authorList>
    </citation>
    <scope>NUCLEOTIDE SEQUENCE [LARGE SCALE GENOMIC DNA]</scope>
    <source>
        <strain evidence="3">NRRL B-16386</strain>
    </source>
</reference>
<dbReference type="InterPro" id="IPR029044">
    <property type="entry name" value="Nucleotide-diphossugar_trans"/>
</dbReference>
<evidence type="ECO:0000313" key="3">
    <source>
        <dbReference type="Proteomes" id="UP000188929"/>
    </source>
</evidence>
<accession>A0A1V2HZS8</accession>
<dbReference type="STRING" id="1834516.BL253_35680"/>
<protein>
    <recommendedName>
        <fullName evidence="1">MobA-like NTP transferase domain-containing protein</fullName>
    </recommendedName>
</protein>
<dbReference type="GO" id="GO:0016779">
    <property type="term" value="F:nucleotidyltransferase activity"/>
    <property type="evidence" value="ECO:0007669"/>
    <property type="project" value="UniProtKB-ARBA"/>
</dbReference>